<dbReference type="RefSeq" id="WP_067656001.1">
    <property type="nucleotide sequence ID" value="NZ_FQXG01000003.1"/>
</dbReference>
<reference evidence="1 2" key="1">
    <citation type="submission" date="2016-11" db="EMBL/GenBank/DDBJ databases">
        <authorList>
            <person name="Jaros S."/>
            <person name="Januszkiewicz K."/>
            <person name="Wedrychowicz H."/>
        </authorList>
    </citation>
    <scope>NUCLEOTIDE SEQUENCE [LARGE SCALE GENOMIC DNA]</scope>
    <source>
        <strain evidence="1 2">DSM 16917</strain>
    </source>
</reference>
<dbReference type="Proteomes" id="UP000184268">
    <property type="component" value="Unassembled WGS sequence"/>
</dbReference>
<dbReference type="EMBL" id="FQXG01000003">
    <property type="protein sequence ID" value="SHH53980.1"/>
    <property type="molecule type" value="Genomic_DNA"/>
</dbReference>
<accession>A0A1M5TTL5</accession>
<proteinExistence type="predicted"/>
<keyword evidence="2" id="KW-1185">Reference proteome</keyword>
<protein>
    <submittedName>
        <fullName evidence="1">Uncharacterized protein</fullName>
    </submittedName>
</protein>
<sequence length="315" mass="35505">MGKYDSHLIPQLDLTHKQISANARQAIKSVLDQDLKNPDKLQRFLSVLLGYDNKHLYLQALRAPNPAQEAESVSDAPHTSLICDTCGEPILSPSDGMLEWKCVDSRCTGLRVVHSRPASPFVNDWQDQDEWGNYGCQYSQSTIWEKEKGTLCDMHLYRFFGADGIQTLKELKHSGLGEDELNTMLFRLHGFGDSRAHQTKVNPIRHVRMNMNNNPTTEQLASLIADCDDTAGNHCLWVERNGTVHITRLDSDTFSGRGLEEITPEMLIRAPVFHVGHGDTGTDAAKETGYVNAWLRRLEEAWEAQLPSSRCLYID</sequence>
<organism evidence="1 2">
    <name type="scientific">Ferrimonas marina</name>
    <dbReference type="NCBI Taxonomy" id="299255"/>
    <lineage>
        <taxon>Bacteria</taxon>
        <taxon>Pseudomonadati</taxon>
        <taxon>Pseudomonadota</taxon>
        <taxon>Gammaproteobacteria</taxon>
        <taxon>Alteromonadales</taxon>
        <taxon>Ferrimonadaceae</taxon>
        <taxon>Ferrimonas</taxon>
    </lineage>
</organism>
<dbReference type="OrthoDB" id="6943399at2"/>
<evidence type="ECO:0000313" key="2">
    <source>
        <dbReference type="Proteomes" id="UP000184268"/>
    </source>
</evidence>
<gene>
    <name evidence="1" type="ORF">SAMN02745129_2270</name>
</gene>
<dbReference type="AlphaFoldDB" id="A0A1M5TTL5"/>
<evidence type="ECO:0000313" key="1">
    <source>
        <dbReference type="EMBL" id="SHH53980.1"/>
    </source>
</evidence>
<name>A0A1M5TTL5_9GAMM</name>